<protein>
    <submittedName>
        <fullName evidence="9">Predicted PurR-regulated permease PerM</fullName>
    </submittedName>
</protein>
<evidence type="ECO:0000256" key="6">
    <source>
        <dbReference type="SAM" id="MobiDB-lite"/>
    </source>
</evidence>
<dbReference type="Gene3D" id="3.30.450.40">
    <property type="match status" value="1"/>
</dbReference>
<sequence>MTTTPAPSRRVVQPEAGAIAAADLAGADIVKVAAALVSAAVIIAALYYGQDILIPLAFAFLIGFALNPPVLWLRRRGLPKVIAIVAVMTVVLVLLAGLFLVLGTQVRSLGEQLPSYQSTIHNKLNDLKAQFRAPGMLDGALNAIASLQKEVESVQGAGAQRVEIVPAPGTQMQVALVWLGRVLEPLATAGIVLVFVVLALLDRTDLRDRLLRILGGNLHRSTDAIEDAGRRISRYLLMQLVVNTTFAIPLALGLWLIGVPGALLWGVVAAVLRFVPYLGALISAVFPLALAFAVDPGWHMVLWTLALIAGLELISNNIVEPMLYGTSTGLSAISLIAAATFWTALWGPVGLILSTPLTVCLLVLGKTLPQLQFLDTLLGSVPVLSPTERIYQRLLAGDVDEAIEIAESEIETLAAVPFYDAVGVAVLRLASDDYGRQATAAHRLRVAEGMEALLEELREAHPATAAEGLAPKVVCIGGKWEIDAIAAQMLTHALDLEGIPAQVRRIAHVTTGSVARLDLDGVPIVCLNYFSSEPDSAARQFCRRLRQRWPELTIIVVLWNVPPERLAGEASKEIGADEIAASIQETIGRVQRLLPETASEPAVAAMPADDTERVAALHGTAFLDEALRDDLDAIAKRAADAFDVDVAMISAIDAEQEVVIGGSKELSGFGRDEAGRPILPRRAAICDHVVASGETLVVADTERDARFTDNPVAKAWGLRFYAGAPLRSSDGHVLGALCILDAEARNLDQRERELLEKLAADVVETISRARAGSSRQQSGEPETEASATVAQQVPD</sequence>
<keyword evidence="4 7" id="KW-1133">Transmembrane helix</keyword>
<comment type="similarity">
    <text evidence="2">Belongs to the autoinducer-2 exporter (AI-2E) (TC 2.A.86) family.</text>
</comment>
<gene>
    <name evidence="9" type="ORF">SAMN04515666_106256</name>
</gene>
<dbReference type="OrthoDB" id="9799225at2"/>
<feature type="compositionally biased region" description="Low complexity" evidence="6">
    <location>
        <begin position="769"/>
        <end position="779"/>
    </location>
</feature>
<evidence type="ECO:0000256" key="2">
    <source>
        <dbReference type="ARBA" id="ARBA00009773"/>
    </source>
</evidence>
<feature type="transmembrane region" description="Helical" evidence="7">
    <location>
        <begin position="240"/>
        <end position="268"/>
    </location>
</feature>
<evidence type="ECO:0000256" key="3">
    <source>
        <dbReference type="ARBA" id="ARBA00022692"/>
    </source>
</evidence>
<dbReference type="PANTHER" id="PTHR43102">
    <property type="entry name" value="SLR1143 PROTEIN"/>
    <property type="match status" value="1"/>
</dbReference>
<dbReference type="PANTHER" id="PTHR43102:SF2">
    <property type="entry name" value="GAF DOMAIN-CONTAINING PROTEIN"/>
    <property type="match status" value="1"/>
</dbReference>
<feature type="region of interest" description="Disordered" evidence="6">
    <location>
        <begin position="769"/>
        <end position="795"/>
    </location>
</feature>
<feature type="compositionally biased region" description="Polar residues" evidence="6">
    <location>
        <begin position="785"/>
        <end position="795"/>
    </location>
</feature>
<evidence type="ECO:0000313" key="10">
    <source>
        <dbReference type="Proteomes" id="UP000199664"/>
    </source>
</evidence>
<feature type="transmembrane region" description="Helical" evidence="7">
    <location>
        <begin position="274"/>
        <end position="294"/>
    </location>
</feature>
<dbReference type="AlphaFoldDB" id="A0A1H7UGK4"/>
<feature type="transmembrane region" description="Helical" evidence="7">
    <location>
        <begin position="81"/>
        <end position="102"/>
    </location>
</feature>
<dbReference type="Pfam" id="PF01594">
    <property type="entry name" value="AI-2E_transport"/>
    <property type="match status" value="1"/>
</dbReference>
<dbReference type="RefSeq" id="WP_091837709.1">
    <property type="nucleotide sequence ID" value="NZ_FOAN01000006.1"/>
</dbReference>
<dbReference type="Proteomes" id="UP000199664">
    <property type="component" value="Unassembled WGS sequence"/>
</dbReference>
<dbReference type="InterPro" id="IPR002549">
    <property type="entry name" value="AI-2E-like"/>
</dbReference>
<keyword evidence="10" id="KW-1185">Reference proteome</keyword>
<proteinExistence type="inferred from homology"/>
<evidence type="ECO:0000256" key="1">
    <source>
        <dbReference type="ARBA" id="ARBA00004141"/>
    </source>
</evidence>
<organism evidence="9 10">
    <name type="scientific">Bosea lupini</name>
    <dbReference type="NCBI Taxonomy" id="1036779"/>
    <lineage>
        <taxon>Bacteria</taxon>
        <taxon>Pseudomonadati</taxon>
        <taxon>Pseudomonadota</taxon>
        <taxon>Alphaproteobacteria</taxon>
        <taxon>Hyphomicrobiales</taxon>
        <taxon>Boseaceae</taxon>
        <taxon>Bosea</taxon>
    </lineage>
</organism>
<dbReference type="SUPFAM" id="SSF55781">
    <property type="entry name" value="GAF domain-like"/>
    <property type="match status" value="1"/>
</dbReference>
<keyword evidence="5 7" id="KW-0472">Membrane</keyword>
<dbReference type="InterPro" id="IPR003018">
    <property type="entry name" value="GAF"/>
</dbReference>
<keyword evidence="3 7" id="KW-0812">Transmembrane</keyword>
<evidence type="ECO:0000313" key="9">
    <source>
        <dbReference type="EMBL" id="SEL95896.1"/>
    </source>
</evidence>
<feature type="transmembrane region" description="Helical" evidence="7">
    <location>
        <begin position="182"/>
        <end position="201"/>
    </location>
</feature>
<accession>A0A1H7UGK4</accession>
<evidence type="ECO:0000259" key="8">
    <source>
        <dbReference type="SMART" id="SM00065"/>
    </source>
</evidence>
<name>A0A1H7UGK4_9HYPH</name>
<dbReference type="EMBL" id="FOAN01000006">
    <property type="protein sequence ID" value="SEL95896.1"/>
    <property type="molecule type" value="Genomic_DNA"/>
</dbReference>
<dbReference type="Pfam" id="PF01590">
    <property type="entry name" value="GAF"/>
    <property type="match status" value="1"/>
</dbReference>
<comment type="subcellular location">
    <subcellularLocation>
        <location evidence="1">Membrane</location>
        <topology evidence="1">Multi-pass membrane protein</topology>
    </subcellularLocation>
</comment>
<dbReference type="STRING" id="1036779.SAMN04515666_106256"/>
<dbReference type="SMART" id="SM00065">
    <property type="entry name" value="GAF"/>
    <property type="match status" value="1"/>
</dbReference>
<evidence type="ECO:0000256" key="5">
    <source>
        <dbReference type="ARBA" id="ARBA00023136"/>
    </source>
</evidence>
<feature type="transmembrane region" description="Helical" evidence="7">
    <location>
        <begin position="54"/>
        <end position="74"/>
    </location>
</feature>
<dbReference type="GO" id="GO:0016020">
    <property type="term" value="C:membrane"/>
    <property type="evidence" value="ECO:0007669"/>
    <property type="project" value="UniProtKB-SubCell"/>
</dbReference>
<feature type="domain" description="GAF" evidence="8">
    <location>
        <begin position="626"/>
        <end position="776"/>
    </location>
</feature>
<feature type="transmembrane region" description="Helical" evidence="7">
    <location>
        <begin position="331"/>
        <end position="364"/>
    </location>
</feature>
<evidence type="ECO:0000256" key="7">
    <source>
        <dbReference type="SAM" id="Phobius"/>
    </source>
</evidence>
<evidence type="ECO:0000256" key="4">
    <source>
        <dbReference type="ARBA" id="ARBA00022989"/>
    </source>
</evidence>
<feature type="transmembrane region" description="Helical" evidence="7">
    <location>
        <begin position="29"/>
        <end position="48"/>
    </location>
</feature>
<dbReference type="InterPro" id="IPR029016">
    <property type="entry name" value="GAF-like_dom_sf"/>
</dbReference>
<reference evidence="10" key="1">
    <citation type="submission" date="2016-10" db="EMBL/GenBank/DDBJ databases">
        <authorList>
            <person name="Varghese N."/>
            <person name="Submissions S."/>
        </authorList>
    </citation>
    <scope>NUCLEOTIDE SEQUENCE [LARGE SCALE GENOMIC DNA]</scope>
    <source>
        <strain evidence="10">LMG 26383,CCUG 61248,R- 45681</strain>
    </source>
</reference>
<feature type="transmembrane region" description="Helical" evidence="7">
    <location>
        <begin position="301"/>
        <end position="319"/>
    </location>
</feature>